<organism evidence="3 4">
    <name type="scientific">Paspalum notatum var. saurae</name>
    <dbReference type="NCBI Taxonomy" id="547442"/>
    <lineage>
        <taxon>Eukaryota</taxon>
        <taxon>Viridiplantae</taxon>
        <taxon>Streptophyta</taxon>
        <taxon>Embryophyta</taxon>
        <taxon>Tracheophyta</taxon>
        <taxon>Spermatophyta</taxon>
        <taxon>Magnoliopsida</taxon>
        <taxon>Liliopsida</taxon>
        <taxon>Poales</taxon>
        <taxon>Poaceae</taxon>
        <taxon>PACMAD clade</taxon>
        <taxon>Panicoideae</taxon>
        <taxon>Andropogonodae</taxon>
        <taxon>Paspaleae</taxon>
        <taxon>Paspalinae</taxon>
        <taxon>Paspalum</taxon>
    </lineage>
</organism>
<dbReference type="EMBL" id="CP144754">
    <property type="protein sequence ID" value="WVZ95747.1"/>
    <property type="molecule type" value="Genomic_DNA"/>
</dbReference>
<evidence type="ECO:0000256" key="1">
    <source>
        <dbReference type="SAM" id="MobiDB-lite"/>
    </source>
</evidence>
<sequence length="496" mass="55439">MALAEENTTTSNKLDRIWDRLGNIEQILRSNSEPQTVCLRSMCELLQKLVTNSMQEKKIQGGHLMNMGEGQVSSKEALLLQGSTPPTPSLRMEQQPYRLVIEGVVGTKKENSDEYCVTRGKEISIKVTITKLDGTPVQGDDPHASATVELVVLPGSFYDPKVVTRWDKEAFEKSKNSLHGMTVENRIFQLTDGSAVHGLAKIMKNSGKREVKLGVMIHEGNMSVGERRVFEGVSNPFKVKEPPRPPKNPEKRATDSIAKEECKRACSKYKSFTRISKANGIITDNYFSCTATWAFSKCTTVSRTSYAYVGITSSHSYYTTWAYSKRTTYFKISGDDLNGSDATKLVLEALREFEVRLSVPTESQGTEPQSDQEELLVKTLQQMITMQPGNDTGDQNQPGPPFANQDEVVGTYDDCPSQNTEWQPDHQASTLQAPDQTMSGAYDSLQHRMGGPADLSEQYRGFMEFGDTHMNTEVLQFLNLTNPNKLNELMQVKQRL</sequence>
<name>A0AAQ3UT81_PASNO</name>
<protein>
    <recommendedName>
        <fullName evidence="2">Calmodulin binding protein-like N-terminal domain-containing protein</fullName>
    </recommendedName>
</protein>
<dbReference type="Pfam" id="PF07887">
    <property type="entry name" value="Calmodulin_bind"/>
    <property type="match status" value="1"/>
</dbReference>
<feature type="domain" description="Calmodulin binding protein-like N-terminal" evidence="2">
    <location>
        <begin position="118"/>
        <end position="241"/>
    </location>
</feature>
<keyword evidence="4" id="KW-1185">Reference proteome</keyword>
<dbReference type="InterPro" id="IPR046831">
    <property type="entry name" value="Calmodulin_bind_N"/>
</dbReference>
<dbReference type="Proteomes" id="UP001341281">
    <property type="component" value="Chromosome 10"/>
</dbReference>
<evidence type="ECO:0000259" key="2">
    <source>
        <dbReference type="Pfam" id="PF07887"/>
    </source>
</evidence>
<feature type="region of interest" description="Disordered" evidence="1">
    <location>
        <begin position="236"/>
        <end position="255"/>
    </location>
</feature>
<feature type="compositionally biased region" description="Basic and acidic residues" evidence="1">
    <location>
        <begin position="238"/>
        <end position="255"/>
    </location>
</feature>
<evidence type="ECO:0000313" key="3">
    <source>
        <dbReference type="EMBL" id="WVZ95747.1"/>
    </source>
</evidence>
<dbReference type="AlphaFoldDB" id="A0AAQ3UT81"/>
<evidence type="ECO:0000313" key="4">
    <source>
        <dbReference type="Proteomes" id="UP001341281"/>
    </source>
</evidence>
<proteinExistence type="predicted"/>
<gene>
    <name evidence="3" type="ORF">U9M48_041471</name>
</gene>
<reference evidence="3 4" key="1">
    <citation type="submission" date="2024-02" db="EMBL/GenBank/DDBJ databases">
        <title>High-quality chromosome-scale genome assembly of Pensacola bahiagrass (Paspalum notatum Flugge var. saurae).</title>
        <authorList>
            <person name="Vega J.M."/>
            <person name="Podio M."/>
            <person name="Orjuela J."/>
            <person name="Siena L.A."/>
            <person name="Pessino S.C."/>
            <person name="Combes M.C."/>
            <person name="Mariac C."/>
            <person name="Albertini E."/>
            <person name="Pupilli F."/>
            <person name="Ortiz J.P.A."/>
            <person name="Leblanc O."/>
        </authorList>
    </citation>
    <scope>NUCLEOTIDE SEQUENCE [LARGE SCALE GENOMIC DNA]</scope>
    <source>
        <strain evidence="3">R1</strain>
        <tissue evidence="3">Leaf</tissue>
    </source>
</reference>
<accession>A0AAQ3UT81</accession>